<protein>
    <recommendedName>
        <fullName evidence="1">Large-conductance mechanosensitive channel</fullName>
    </recommendedName>
</protein>
<dbReference type="InterPro" id="IPR037673">
    <property type="entry name" value="MSC/AndL"/>
</dbReference>
<comment type="similarity">
    <text evidence="1">Belongs to the MscL family.</text>
</comment>
<sequence length="126" mass="13499">MLKGFKAFIFKGNIIDLAVAVVMGTAFVAIVTAFSDNVINPILAAIGGSNDLGFGFKITDSDETFVNIGAVITAGINFLMIAVVLYFLVVVPAMAAQRRMFGEKTDDAKNEVVLLTEIRDLLQPGR</sequence>
<evidence type="ECO:0000313" key="3">
    <source>
        <dbReference type="Proteomes" id="UP000887023"/>
    </source>
</evidence>
<dbReference type="Proteomes" id="UP000887023">
    <property type="component" value="Chromosome"/>
</dbReference>
<comment type="function">
    <text evidence="1">Channel that opens in response to stretch forces in the membrane lipid bilayer. May participate in the regulation of osmotic pressure changes within the cell.</text>
</comment>
<dbReference type="HAMAP" id="MF_00115">
    <property type="entry name" value="MscL"/>
    <property type="match status" value="1"/>
</dbReference>
<dbReference type="NCBIfam" id="TIGR00220">
    <property type="entry name" value="mscL"/>
    <property type="match status" value="1"/>
</dbReference>
<comment type="subcellular location">
    <subcellularLocation>
        <location evidence="1">Cell membrane</location>
        <topology evidence="1">Multi-pass membrane protein</topology>
    </subcellularLocation>
</comment>
<accession>A0ABX8S867</accession>
<name>A0ABX8S867_9ACTN</name>
<feature type="transmembrane region" description="Helical" evidence="1">
    <location>
        <begin position="12"/>
        <end position="34"/>
    </location>
</feature>
<keyword evidence="1" id="KW-0813">Transport</keyword>
<dbReference type="InterPro" id="IPR019823">
    <property type="entry name" value="Mechanosensitive_channel_CS"/>
</dbReference>
<comment type="subunit">
    <text evidence="1">Homopentamer.</text>
</comment>
<keyword evidence="1" id="KW-0406">Ion transport</keyword>
<keyword evidence="1" id="KW-1133">Transmembrane helix</keyword>
<organism evidence="2 3">
    <name type="scientific">Skermania pinensis</name>
    <dbReference type="NCBI Taxonomy" id="39122"/>
    <lineage>
        <taxon>Bacteria</taxon>
        <taxon>Bacillati</taxon>
        <taxon>Actinomycetota</taxon>
        <taxon>Actinomycetes</taxon>
        <taxon>Mycobacteriales</taxon>
        <taxon>Gordoniaceae</taxon>
        <taxon>Skermania</taxon>
    </lineage>
</organism>
<evidence type="ECO:0000313" key="2">
    <source>
        <dbReference type="EMBL" id="QXQ13204.1"/>
    </source>
</evidence>
<proteinExistence type="inferred from homology"/>
<dbReference type="PANTHER" id="PTHR30266:SF2">
    <property type="entry name" value="LARGE-CONDUCTANCE MECHANOSENSITIVE CHANNEL"/>
    <property type="match status" value="1"/>
</dbReference>
<feature type="transmembrane region" description="Helical" evidence="1">
    <location>
        <begin position="65"/>
        <end position="91"/>
    </location>
</feature>
<keyword evidence="1" id="KW-0812">Transmembrane</keyword>
<evidence type="ECO:0000256" key="1">
    <source>
        <dbReference type="HAMAP-Rule" id="MF_00115"/>
    </source>
</evidence>
<gene>
    <name evidence="1 2" type="primary">mscL</name>
    <name evidence="2" type="ORF">KV203_15155</name>
</gene>
<keyword evidence="1" id="KW-0407">Ion channel</keyword>
<dbReference type="PROSITE" id="PS01327">
    <property type="entry name" value="MSCL"/>
    <property type="match status" value="1"/>
</dbReference>
<dbReference type="PANTHER" id="PTHR30266">
    <property type="entry name" value="MECHANOSENSITIVE CHANNEL MSCL"/>
    <property type="match status" value="1"/>
</dbReference>
<reference evidence="2" key="1">
    <citation type="submission" date="2021-07" db="EMBL/GenBank/DDBJ databases">
        <title>Candidatus Kaistella beijingensis sp. nov. isolated from a municipal wastewater treatment plant is involved in sludge foaming.</title>
        <authorList>
            <person name="Song Y."/>
            <person name="Liu S.-J."/>
        </authorList>
    </citation>
    <scope>NUCLEOTIDE SEQUENCE</scope>
    <source>
        <strain evidence="2">DSM 43998</strain>
    </source>
</reference>
<dbReference type="EMBL" id="CP079105">
    <property type="protein sequence ID" value="QXQ13204.1"/>
    <property type="molecule type" value="Genomic_DNA"/>
</dbReference>
<keyword evidence="1" id="KW-1003">Cell membrane</keyword>
<dbReference type="RefSeq" id="WP_218820994.1">
    <property type="nucleotide sequence ID" value="NZ_CBCRUZ010000008.1"/>
</dbReference>
<keyword evidence="3" id="KW-1185">Reference proteome</keyword>
<keyword evidence="1" id="KW-0472">Membrane</keyword>
<dbReference type="InterPro" id="IPR001185">
    <property type="entry name" value="MS_channel"/>
</dbReference>
<dbReference type="Pfam" id="PF01741">
    <property type="entry name" value="MscL"/>
    <property type="match status" value="1"/>
</dbReference>